<comment type="subcellular location">
    <subcellularLocation>
        <location evidence="1">Membrane</location>
        <topology evidence="1">Single-pass type II membrane protein</topology>
    </subcellularLocation>
</comment>
<feature type="compositionally biased region" description="Basic and acidic residues" evidence="10">
    <location>
        <begin position="144"/>
        <end position="154"/>
    </location>
</feature>
<dbReference type="InterPro" id="IPR036772">
    <property type="entry name" value="SRCR-like_dom_sf"/>
</dbReference>
<dbReference type="PANTHER" id="PTHR24023:SF1083">
    <property type="entry name" value="MACROPHAGE RECEPTOR MARCO"/>
    <property type="match status" value="1"/>
</dbReference>
<dbReference type="EMBL" id="AAPE02035778">
    <property type="status" value="NOT_ANNOTATED_CDS"/>
    <property type="molecule type" value="Genomic_DNA"/>
</dbReference>
<dbReference type="Proteomes" id="UP000001074">
    <property type="component" value="Unassembled WGS sequence"/>
</dbReference>
<reference evidence="13" key="2">
    <citation type="submission" date="2025-08" db="UniProtKB">
        <authorList>
            <consortium name="Ensembl"/>
        </authorList>
    </citation>
    <scope>IDENTIFICATION</scope>
</reference>
<dbReference type="PROSITE" id="PS50287">
    <property type="entry name" value="SRCR_2"/>
    <property type="match status" value="1"/>
</dbReference>
<dbReference type="EMBL" id="AAPE02035780">
    <property type="status" value="NOT_ANNOTATED_CDS"/>
    <property type="molecule type" value="Genomic_DNA"/>
</dbReference>
<accession>G1PR59</accession>
<evidence type="ECO:0000256" key="4">
    <source>
        <dbReference type="ARBA" id="ARBA00022968"/>
    </source>
</evidence>
<evidence type="ECO:0000256" key="10">
    <source>
        <dbReference type="SAM" id="MobiDB-lite"/>
    </source>
</evidence>
<dbReference type="SMART" id="SM00202">
    <property type="entry name" value="SR"/>
    <property type="match status" value="1"/>
</dbReference>
<evidence type="ECO:0000313" key="13">
    <source>
        <dbReference type="Ensembl" id="ENSMLUP00000013606.2"/>
    </source>
</evidence>
<dbReference type="InterPro" id="IPR050149">
    <property type="entry name" value="Collagen_superfamily"/>
</dbReference>
<organism evidence="13 14">
    <name type="scientific">Myotis lucifugus</name>
    <name type="common">Little brown bat</name>
    <dbReference type="NCBI Taxonomy" id="59463"/>
    <lineage>
        <taxon>Eukaryota</taxon>
        <taxon>Metazoa</taxon>
        <taxon>Chordata</taxon>
        <taxon>Craniata</taxon>
        <taxon>Vertebrata</taxon>
        <taxon>Euteleostomi</taxon>
        <taxon>Mammalia</taxon>
        <taxon>Eutheria</taxon>
        <taxon>Laurasiatheria</taxon>
        <taxon>Chiroptera</taxon>
        <taxon>Yangochiroptera</taxon>
        <taxon>Vespertilionidae</taxon>
        <taxon>Myotis</taxon>
    </lineage>
</organism>
<evidence type="ECO:0000256" key="6">
    <source>
        <dbReference type="ARBA" id="ARBA00023136"/>
    </source>
</evidence>
<dbReference type="Gene3D" id="3.10.250.10">
    <property type="entry name" value="SRCR-like domain"/>
    <property type="match status" value="1"/>
</dbReference>
<dbReference type="PRINTS" id="PR00258">
    <property type="entry name" value="SPERACTRCPTR"/>
</dbReference>
<evidence type="ECO:0000256" key="11">
    <source>
        <dbReference type="SAM" id="Phobius"/>
    </source>
</evidence>
<dbReference type="EMBL" id="AAPE02035777">
    <property type="status" value="NOT_ANNOTATED_CDS"/>
    <property type="molecule type" value="Genomic_DNA"/>
</dbReference>
<gene>
    <name evidence="13" type="primary">MARCO</name>
</gene>
<comment type="caution">
    <text evidence="9">Lacks conserved residue(s) required for the propagation of feature annotation.</text>
</comment>
<dbReference type="GeneTree" id="ENSGT00950000183074"/>
<dbReference type="Ensembl" id="ENSMLUT00000014945.2">
    <property type="protein sequence ID" value="ENSMLUP00000013606.2"/>
    <property type="gene ID" value="ENSMLUG00000014925.2"/>
</dbReference>
<keyword evidence="3" id="KW-0732">Signal</keyword>
<dbReference type="FunFam" id="3.10.250.10:FF:000001">
    <property type="entry name" value="Lysyl oxidase 4 isoform X1"/>
    <property type="match status" value="1"/>
</dbReference>
<dbReference type="Pfam" id="PF00530">
    <property type="entry name" value="SRCR"/>
    <property type="match status" value="1"/>
</dbReference>
<keyword evidence="5 11" id="KW-1133">Transmembrane helix</keyword>
<dbReference type="eggNOG" id="ENOG502QWN1">
    <property type="taxonomic scope" value="Eukaryota"/>
</dbReference>
<keyword evidence="4" id="KW-0735">Signal-anchor</keyword>
<keyword evidence="14" id="KW-1185">Reference proteome</keyword>
<keyword evidence="2 11" id="KW-0812">Transmembrane</keyword>
<dbReference type="SUPFAM" id="SSF56487">
    <property type="entry name" value="SRCR-like"/>
    <property type="match status" value="1"/>
</dbReference>
<dbReference type="Pfam" id="PF01391">
    <property type="entry name" value="Collagen"/>
    <property type="match status" value="2"/>
</dbReference>
<dbReference type="GO" id="GO:0031012">
    <property type="term" value="C:extracellular matrix"/>
    <property type="evidence" value="ECO:0007669"/>
    <property type="project" value="TreeGrafter"/>
</dbReference>
<feature type="region of interest" description="Disordered" evidence="10">
    <location>
        <begin position="143"/>
        <end position="422"/>
    </location>
</feature>
<evidence type="ECO:0000259" key="12">
    <source>
        <dbReference type="PROSITE" id="PS50287"/>
    </source>
</evidence>
<keyword evidence="8" id="KW-0675">Receptor</keyword>
<reference evidence="13" key="3">
    <citation type="submission" date="2025-09" db="UniProtKB">
        <authorList>
            <consortium name="Ensembl"/>
        </authorList>
    </citation>
    <scope>IDENTIFICATION</scope>
</reference>
<evidence type="ECO:0000256" key="9">
    <source>
        <dbReference type="PROSITE-ProRule" id="PRU00196"/>
    </source>
</evidence>
<reference evidence="13 14" key="1">
    <citation type="journal article" date="2011" name="Nature">
        <title>A high-resolution map of human evolutionary constraint using 29 mammals.</title>
        <authorList>
            <person name="Lindblad-Toh K."/>
            <person name="Garber M."/>
            <person name="Zuk O."/>
            <person name="Lin M.F."/>
            <person name="Parker B.J."/>
            <person name="Washietl S."/>
            <person name="Kheradpour P."/>
            <person name="Ernst J."/>
            <person name="Jordan G."/>
            <person name="Mauceli E."/>
            <person name="Ward L.D."/>
            <person name="Lowe C.B."/>
            <person name="Holloway A.K."/>
            <person name="Clamp M."/>
            <person name="Gnerre S."/>
            <person name="Alfoldi J."/>
            <person name="Beal K."/>
            <person name="Chang J."/>
            <person name="Clawson H."/>
            <person name="Cuff J."/>
            <person name="Di Palma F."/>
            <person name="Fitzgerald S."/>
            <person name="Flicek P."/>
            <person name="Guttman M."/>
            <person name="Hubisz M.J."/>
            <person name="Jaffe D.B."/>
            <person name="Jungreis I."/>
            <person name="Kent W.J."/>
            <person name="Kostka D."/>
            <person name="Lara M."/>
            <person name="Martins A.L."/>
            <person name="Massingham T."/>
            <person name="Moltke I."/>
            <person name="Raney B.J."/>
            <person name="Rasmussen M.D."/>
            <person name="Robinson J."/>
            <person name="Stark A."/>
            <person name="Vilella A.J."/>
            <person name="Wen J."/>
            <person name="Xie X."/>
            <person name="Zody M.C."/>
            <person name="Baldwin J."/>
            <person name="Bloom T."/>
            <person name="Chin C.W."/>
            <person name="Heiman D."/>
            <person name="Nicol R."/>
            <person name="Nusbaum C."/>
            <person name="Young S."/>
            <person name="Wilkinson J."/>
            <person name="Worley K.C."/>
            <person name="Kovar C.L."/>
            <person name="Muzny D.M."/>
            <person name="Gibbs R.A."/>
            <person name="Cree A."/>
            <person name="Dihn H.H."/>
            <person name="Fowler G."/>
            <person name="Jhangiani S."/>
            <person name="Joshi V."/>
            <person name="Lee S."/>
            <person name="Lewis L.R."/>
            <person name="Nazareth L.V."/>
            <person name="Okwuonu G."/>
            <person name="Santibanez J."/>
            <person name="Warren W.C."/>
            <person name="Mardis E.R."/>
            <person name="Weinstock G.M."/>
            <person name="Wilson R.K."/>
            <person name="Delehaunty K."/>
            <person name="Dooling D."/>
            <person name="Fronik C."/>
            <person name="Fulton L."/>
            <person name="Fulton B."/>
            <person name="Graves T."/>
            <person name="Minx P."/>
            <person name="Sodergren E."/>
            <person name="Birney E."/>
            <person name="Margulies E.H."/>
            <person name="Herrero J."/>
            <person name="Green E.D."/>
            <person name="Haussler D."/>
            <person name="Siepel A."/>
            <person name="Goldman N."/>
            <person name="Pollard K.S."/>
            <person name="Pedersen J.S."/>
            <person name="Lander E.S."/>
            <person name="Kellis M."/>
        </authorList>
    </citation>
    <scope>NUCLEOTIDE SEQUENCE [LARGE SCALE GENOMIC DNA]</scope>
</reference>
<keyword evidence="6 11" id="KW-0472">Membrane</keyword>
<protein>
    <submittedName>
        <fullName evidence="13">Macrophage receptor with collagenous structure</fullName>
    </submittedName>
</protein>
<dbReference type="HOGENOM" id="CLU_039737_0_0_1"/>
<evidence type="ECO:0000256" key="7">
    <source>
        <dbReference type="ARBA" id="ARBA00023157"/>
    </source>
</evidence>
<feature type="transmembrane region" description="Helical" evidence="11">
    <location>
        <begin position="48"/>
        <end position="69"/>
    </location>
</feature>
<evidence type="ECO:0000256" key="5">
    <source>
        <dbReference type="ARBA" id="ARBA00022989"/>
    </source>
</evidence>
<sequence>MEQKEILKEEECPASTGEAAALDQTMFSTMESFEINDPKPNKRNGVKCFMVAVVTCLILLSAGTGLLVMKVLNLQEQLRALEIPFDNETLAAEDSPSFASLWSHSPSPPAGALRLQVLQAQLIQVRARQEHLLQQVDNFTRSPELFRTKGERGAPEPSSPPWRPGMGLPGAKGLAFTAEKGPRGQGFSGATDSPPGPRGLPGIKGEAGLQGPQGAPGKPGAAGNAVPSAGTPGQKGSKGDGGLIGPKGDTGARGDKGDPGLPGSKGSMGVKGDMGVMGPPGAQGGKGDAGKPGPPGVAGIPGIKGDQGPPGAEGPRGPPGAAGSPGAKGQPGSAGATGLTGPPGRPGSPGPAGMKGSKGDTGFQGQKGTKGESGIPGPAGMKGERGSPGLVGPKGATGPVGQKGDPGMKGSSGLQGIKGEKGQKGEFPAAVRIIGSLNRGRAEVFYNGIWGTICDDGWDNSDATVFCRMLGYSVGKALFSMVPGSGYIWLDDVACHGTEAEPVNCKQERLGALHNCNHTEDGGGSAA</sequence>
<feature type="domain" description="SRCR" evidence="12">
    <location>
        <begin position="431"/>
        <end position="527"/>
    </location>
</feature>
<dbReference type="FunCoup" id="G1PR59">
    <property type="interactions" value="142"/>
</dbReference>
<feature type="compositionally biased region" description="Low complexity" evidence="10">
    <location>
        <begin position="206"/>
        <end position="227"/>
    </location>
</feature>
<dbReference type="STRING" id="59463.ENSMLUP00000013606"/>
<keyword evidence="7 9" id="KW-1015">Disulfide bond</keyword>
<dbReference type="PANTHER" id="PTHR24023">
    <property type="entry name" value="COLLAGEN ALPHA"/>
    <property type="match status" value="1"/>
</dbReference>
<dbReference type="AlphaFoldDB" id="G1PR59"/>
<dbReference type="InParanoid" id="G1PR59"/>
<dbReference type="GO" id="GO:0016020">
    <property type="term" value="C:membrane"/>
    <property type="evidence" value="ECO:0007669"/>
    <property type="project" value="UniProtKB-SubCell"/>
</dbReference>
<dbReference type="InterPro" id="IPR001190">
    <property type="entry name" value="SRCR"/>
</dbReference>
<proteinExistence type="predicted"/>
<dbReference type="InterPro" id="IPR008160">
    <property type="entry name" value="Collagen"/>
</dbReference>
<evidence type="ECO:0000256" key="3">
    <source>
        <dbReference type="ARBA" id="ARBA00022729"/>
    </source>
</evidence>
<dbReference type="GO" id="GO:0001664">
    <property type="term" value="F:G protein-coupled receptor binding"/>
    <property type="evidence" value="ECO:0007669"/>
    <property type="project" value="Ensembl"/>
</dbReference>
<feature type="disulfide bond" evidence="9">
    <location>
        <begin position="495"/>
        <end position="505"/>
    </location>
</feature>
<evidence type="ECO:0000313" key="14">
    <source>
        <dbReference type="Proteomes" id="UP000001074"/>
    </source>
</evidence>
<name>G1PR59_MYOLU</name>
<evidence type="ECO:0000256" key="1">
    <source>
        <dbReference type="ARBA" id="ARBA00004606"/>
    </source>
</evidence>
<evidence type="ECO:0000256" key="2">
    <source>
        <dbReference type="ARBA" id="ARBA00022692"/>
    </source>
</evidence>
<evidence type="ECO:0000256" key="8">
    <source>
        <dbReference type="ARBA" id="ARBA00023170"/>
    </source>
</evidence>
<dbReference type="OMA" id="GMFGIKG"/>
<feature type="compositionally biased region" description="Low complexity" evidence="10">
    <location>
        <begin position="297"/>
        <end position="342"/>
    </location>
</feature>
<dbReference type="EMBL" id="AAPE02035779">
    <property type="status" value="NOT_ANNOTATED_CDS"/>
    <property type="molecule type" value="Genomic_DNA"/>
</dbReference>